<feature type="region of interest" description="Disordered" evidence="1">
    <location>
        <begin position="261"/>
        <end position="300"/>
    </location>
</feature>
<dbReference type="PANTHER" id="PTHR31286">
    <property type="entry name" value="GLYCINE-RICH CELL WALL STRUCTURAL PROTEIN 1.8-LIKE"/>
    <property type="match status" value="1"/>
</dbReference>
<feature type="domain" description="Zinc knuckle CX2CX4HX4C" evidence="3">
    <location>
        <begin position="176"/>
        <end position="222"/>
    </location>
</feature>
<feature type="compositionally biased region" description="Basic and acidic residues" evidence="1">
    <location>
        <begin position="270"/>
        <end position="283"/>
    </location>
</feature>
<dbReference type="AlphaFoldDB" id="A0AAV0DI47"/>
<dbReference type="InterPro" id="IPR040256">
    <property type="entry name" value="At4g02000-like"/>
</dbReference>
<dbReference type="InterPro" id="IPR025836">
    <property type="entry name" value="Zn_knuckle_CX2CX4HX4C"/>
</dbReference>
<gene>
    <name evidence="4" type="ORF">CEPIT_LOCUS15171</name>
</gene>
<sequence>MEDIVASYKRMSMTEQGNELNFDEEPDEEAMMESEPVAHPVVAVVITDRKIKLPGFQKLMSSPWKPGKGMTIKEIGKRRYLLNFNHVLDMNRVIEDGHWLFERDIILLKAIQPDDIPESMNLFEASFWVQVHNAPFKYRNMRSARKIGNFLGSFIKFEMSQFEGRQNSYLWIRVCLDVRQPLQKGTNLTRDGVKHWVDFKYEKLTSFCFICGIIGHSDKFCPLKYEEGFVAEKMYGASLRAGGRVKTSPTGFYKWLSDGASSSDGYGSQRKSDLGREQTAESKNEEEEKEEAQETQKEGEFGKTRIKKMVRVKAWL</sequence>
<protein>
    <recommendedName>
        <fullName evidence="6">CCHC-type domain-containing protein</fullName>
    </recommendedName>
</protein>
<reference evidence="4" key="1">
    <citation type="submission" date="2022-07" db="EMBL/GenBank/DDBJ databases">
        <authorList>
            <person name="Macas J."/>
            <person name="Novak P."/>
            <person name="Neumann P."/>
        </authorList>
    </citation>
    <scope>NUCLEOTIDE SEQUENCE</scope>
</reference>
<dbReference type="Pfam" id="PF14111">
    <property type="entry name" value="DUF4283"/>
    <property type="match status" value="1"/>
</dbReference>
<dbReference type="PANTHER" id="PTHR31286:SF153">
    <property type="entry name" value="DUF4283 DOMAIN PROTEIN"/>
    <property type="match status" value="1"/>
</dbReference>
<dbReference type="EMBL" id="CAMAPF010000107">
    <property type="protein sequence ID" value="CAH9100040.1"/>
    <property type="molecule type" value="Genomic_DNA"/>
</dbReference>
<name>A0AAV0DI47_9ASTE</name>
<dbReference type="Proteomes" id="UP001152523">
    <property type="component" value="Unassembled WGS sequence"/>
</dbReference>
<feature type="domain" description="DUF4283" evidence="2">
    <location>
        <begin position="41"/>
        <end position="114"/>
    </location>
</feature>
<comment type="caution">
    <text evidence="4">The sequence shown here is derived from an EMBL/GenBank/DDBJ whole genome shotgun (WGS) entry which is preliminary data.</text>
</comment>
<evidence type="ECO:0000313" key="5">
    <source>
        <dbReference type="Proteomes" id="UP001152523"/>
    </source>
</evidence>
<evidence type="ECO:0000259" key="3">
    <source>
        <dbReference type="Pfam" id="PF14392"/>
    </source>
</evidence>
<evidence type="ECO:0000259" key="2">
    <source>
        <dbReference type="Pfam" id="PF14111"/>
    </source>
</evidence>
<organism evidence="4 5">
    <name type="scientific">Cuscuta epithymum</name>
    <dbReference type="NCBI Taxonomy" id="186058"/>
    <lineage>
        <taxon>Eukaryota</taxon>
        <taxon>Viridiplantae</taxon>
        <taxon>Streptophyta</taxon>
        <taxon>Embryophyta</taxon>
        <taxon>Tracheophyta</taxon>
        <taxon>Spermatophyta</taxon>
        <taxon>Magnoliopsida</taxon>
        <taxon>eudicotyledons</taxon>
        <taxon>Gunneridae</taxon>
        <taxon>Pentapetalae</taxon>
        <taxon>asterids</taxon>
        <taxon>lamiids</taxon>
        <taxon>Solanales</taxon>
        <taxon>Convolvulaceae</taxon>
        <taxon>Cuscuteae</taxon>
        <taxon>Cuscuta</taxon>
        <taxon>Cuscuta subgen. Cuscuta</taxon>
    </lineage>
</organism>
<evidence type="ECO:0008006" key="6">
    <source>
        <dbReference type="Google" id="ProtNLM"/>
    </source>
</evidence>
<keyword evidence="5" id="KW-1185">Reference proteome</keyword>
<accession>A0AAV0DI47</accession>
<dbReference type="Pfam" id="PF14392">
    <property type="entry name" value="zf-CCHC_4"/>
    <property type="match status" value="1"/>
</dbReference>
<proteinExistence type="predicted"/>
<dbReference type="InterPro" id="IPR025558">
    <property type="entry name" value="DUF4283"/>
</dbReference>
<evidence type="ECO:0000256" key="1">
    <source>
        <dbReference type="SAM" id="MobiDB-lite"/>
    </source>
</evidence>
<evidence type="ECO:0000313" key="4">
    <source>
        <dbReference type="EMBL" id="CAH9100040.1"/>
    </source>
</evidence>